<dbReference type="Pfam" id="PF00440">
    <property type="entry name" value="TetR_N"/>
    <property type="match status" value="1"/>
</dbReference>
<dbReference type="EMBL" id="JACXIZ010000015">
    <property type="protein sequence ID" value="MBD2845412.1"/>
    <property type="molecule type" value="Genomic_DNA"/>
</dbReference>
<gene>
    <name evidence="4" type="ORF">IDH44_09440</name>
</gene>
<sequence>MSIAKNKILVSAERLFAEKGYESTSIQDIADDCSVAKGSLYKFFSSKEALYIELLEHRHSTMLEEVERIRGDAALTKREQFVRITEYQMSFFLRHGFFLRNAHREAPPIPKDQIAPHVQRIKGRLLGVNRHVVIDCYGAELEPYSWEAVVILNAIAKECLHLIILYDKPLSVPELAEYLVDRMDDIVEGLVRRGKPPLLPEAVMTDFVDESSEEAGRCAARCAGMLYEMIRTTIGELSVPNARKRELEQVLDLLREEGRQPEPRKFLILALTGELGREHELASYADRIRLWTEKQQLKD</sequence>
<dbReference type="SUPFAM" id="SSF46689">
    <property type="entry name" value="Homeodomain-like"/>
    <property type="match status" value="1"/>
</dbReference>
<dbReference type="Gene3D" id="1.10.357.10">
    <property type="entry name" value="Tetracycline Repressor, domain 2"/>
    <property type="match status" value="1"/>
</dbReference>
<accession>A0A927BRH3</accession>
<keyword evidence="1 2" id="KW-0238">DNA-binding</keyword>
<evidence type="ECO:0000313" key="4">
    <source>
        <dbReference type="EMBL" id="MBD2845412.1"/>
    </source>
</evidence>
<feature type="domain" description="HTH tetR-type" evidence="3">
    <location>
        <begin position="2"/>
        <end position="62"/>
    </location>
</feature>
<dbReference type="PROSITE" id="PS50977">
    <property type="entry name" value="HTH_TETR_2"/>
    <property type="match status" value="1"/>
</dbReference>
<evidence type="ECO:0000259" key="3">
    <source>
        <dbReference type="PROSITE" id="PS50977"/>
    </source>
</evidence>
<dbReference type="InterPro" id="IPR009057">
    <property type="entry name" value="Homeodomain-like_sf"/>
</dbReference>
<name>A0A927BRH3_9BACL</name>
<protein>
    <submittedName>
        <fullName evidence="4">TetR/AcrR family transcriptional regulator</fullName>
    </submittedName>
</protein>
<dbReference type="InterPro" id="IPR050109">
    <property type="entry name" value="HTH-type_TetR-like_transc_reg"/>
</dbReference>
<dbReference type="PRINTS" id="PR00455">
    <property type="entry name" value="HTHTETR"/>
</dbReference>
<dbReference type="Proteomes" id="UP000621560">
    <property type="component" value="Unassembled WGS sequence"/>
</dbReference>
<reference evidence="4" key="1">
    <citation type="submission" date="2020-09" db="EMBL/GenBank/DDBJ databases">
        <title>A novel bacterium of genus Paenibacillus, isolated from South China Sea.</title>
        <authorList>
            <person name="Huang H."/>
            <person name="Mo K."/>
            <person name="Hu Y."/>
        </authorList>
    </citation>
    <scope>NUCLEOTIDE SEQUENCE</scope>
    <source>
        <strain evidence="4">IB182496</strain>
    </source>
</reference>
<evidence type="ECO:0000256" key="1">
    <source>
        <dbReference type="ARBA" id="ARBA00023125"/>
    </source>
</evidence>
<organism evidence="4 5">
    <name type="scientific">Paenibacillus sabuli</name>
    <dbReference type="NCBI Taxonomy" id="2772509"/>
    <lineage>
        <taxon>Bacteria</taxon>
        <taxon>Bacillati</taxon>
        <taxon>Bacillota</taxon>
        <taxon>Bacilli</taxon>
        <taxon>Bacillales</taxon>
        <taxon>Paenibacillaceae</taxon>
        <taxon>Paenibacillus</taxon>
    </lineage>
</organism>
<feature type="DNA-binding region" description="H-T-H motif" evidence="2">
    <location>
        <begin position="25"/>
        <end position="44"/>
    </location>
</feature>
<dbReference type="RefSeq" id="WP_190916997.1">
    <property type="nucleotide sequence ID" value="NZ_JACXIZ010000015.1"/>
</dbReference>
<dbReference type="PROSITE" id="PS01081">
    <property type="entry name" value="HTH_TETR_1"/>
    <property type="match status" value="1"/>
</dbReference>
<keyword evidence="5" id="KW-1185">Reference proteome</keyword>
<dbReference type="InterPro" id="IPR023772">
    <property type="entry name" value="DNA-bd_HTH_TetR-type_CS"/>
</dbReference>
<dbReference type="PANTHER" id="PTHR30055:SF226">
    <property type="entry name" value="HTH-TYPE TRANSCRIPTIONAL REGULATOR PKSA"/>
    <property type="match status" value="1"/>
</dbReference>
<dbReference type="GO" id="GO:0003700">
    <property type="term" value="F:DNA-binding transcription factor activity"/>
    <property type="evidence" value="ECO:0007669"/>
    <property type="project" value="TreeGrafter"/>
</dbReference>
<dbReference type="InterPro" id="IPR001647">
    <property type="entry name" value="HTH_TetR"/>
</dbReference>
<evidence type="ECO:0000256" key="2">
    <source>
        <dbReference type="PROSITE-ProRule" id="PRU00335"/>
    </source>
</evidence>
<proteinExistence type="predicted"/>
<dbReference type="AlphaFoldDB" id="A0A927BRH3"/>
<dbReference type="GO" id="GO:0000976">
    <property type="term" value="F:transcription cis-regulatory region binding"/>
    <property type="evidence" value="ECO:0007669"/>
    <property type="project" value="TreeGrafter"/>
</dbReference>
<dbReference type="PANTHER" id="PTHR30055">
    <property type="entry name" value="HTH-TYPE TRANSCRIPTIONAL REGULATOR RUTR"/>
    <property type="match status" value="1"/>
</dbReference>
<comment type="caution">
    <text evidence="4">The sequence shown here is derived from an EMBL/GenBank/DDBJ whole genome shotgun (WGS) entry which is preliminary data.</text>
</comment>
<evidence type="ECO:0000313" key="5">
    <source>
        <dbReference type="Proteomes" id="UP000621560"/>
    </source>
</evidence>